<evidence type="ECO:0000256" key="5">
    <source>
        <dbReference type="ARBA" id="ARBA00023193"/>
    </source>
</evidence>
<evidence type="ECO:0000259" key="6">
    <source>
        <dbReference type="PROSITE" id="PS50011"/>
    </source>
</evidence>
<evidence type="ECO:0000256" key="3">
    <source>
        <dbReference type="ARBA" id="ARBA00022777"/>
    </source>
</evidence>
<dbReference type="PANTHER" id="PTHR11042">
    <property type="entry name" value="EUKARYOTIC TRANSLATION INITIATION FACTOR 2-ALPHA KINASE EIF2-ALPHA KINASE -RELATED"/>
    <property type="match status" value="1"/>
</dbReference>
<dbReference type="Gene3D" id="1.10.510.10">
    <property type="entry name" value="Transferase(Phosphotransferase) domain 1"/>
    <property type="match status" value="1"/>
</dbReference>
<name>A0ABP0PKJ4_9DINO</name>
<dbReference type="Proteomes" id="UP001642484">
    <property type="component" value="Unassembled WGS sequence"/>
</dbReference>
<keyword evidence="8" id="KW-1185">Reference proteome</keyword>
<dbReference type="InterPro" id="IPR011009">
    <property type="entry name" value="Kinase-like_dom_sf"/>
</dbReference>
<accession>A0ABP0PKJ4</accession>
<reference evidence="7 8" key="1">
    <citation type="submission" date="2024-02" db="EMBL/GenBank/DDBJ databases">
        <authorList>
            <person name="Chen Y."/>
            <person name="Shah S."/>
            <person name="Dougan E. K."/>
            <person name="Thang M."/>
            <person name="Chan C."/>
        </authorList>
    </citation>
    <scope>NUCLEOTIDE SEQUENCE [LARGE SCALE GENOMIC DNA]</scope>
</reference>
<dbReference type="InterPro" id="IPR000719">
    <property type="entry name" value="Prot_kinase_dom"/>
</dbReference>
<evidence type="ECO:0000256" key="4">
    <source>
        <dbReference type="ARBA" id="ARBA00022840"/>
    </source>
</evidence>
<evidence type="ECO:0000313" key="8">
    <source>
        <dbReference type="Proteomes" id="UP001642484"/>
    </source>
</evidence>
<dbReference type="InterPro" id="IPR050339">
    <property type="entry name" value="CC_SR_Kinase"/>
</dbReference>
<keyword evidence="4" id="KW-0067">ATP-binding</keyword>
<evidence type="ECO:0000256" key="1">
    <source>
        <dbReference type="ARBA" id="ARBA00022679"/>
    </source>
</evidence>
<evidence type="ECO:0000256" key="2">
    <source>
        <dbReference type="ARBA" id="ARBA00022741"/>
    </source>
</evidence>
<comment type="caution">
    <text evidence="7">The sequence shown here is derived from an EMBL/GenBank/DDBJ whole genome shotgun (WGS) entry which is preliminary data.</text>
</comment>
<keyword evidence="3" id="KW-0418">Kinase</keyword>
<evidence type="ECO:0000313" key="7">
    <source>
        <dbReference type="EMBL" id="CAK9075677.1"/>
    </source>
</evidence>
<gene>
    <name evidence="7" type="ORF">CCMP2556_LOCUS37267</name>
</gene>
<dbReference type="PROSITE" id="PS50011">
    <property type="entry name" value="PROTEIN_KINASE_DOM"/>
    <property type="match status" value="1"/>
</dbReference>
<dbReference type="EMBL" id="CAXAMN010023162">
    <property type="protein sequence ID" value="CAK9075677.1"/>
    <property type="molecule type" value="Genomic_DNA"/>
</dbReference>
<keyword evidence="2" id="KW-0547">Nucleotide-binding</keyword>
<sequence length="384" mass="43141">MTSGGTGCDEITEGDCRYLAKEVLRGDLRDLTKADIFSLGLVLYELATNPQQLPSNGPEWQMLRERLEVQHLRQLSHPVQLLLQEMVKPQKEARPSCEAPGDTGVPGCWHRGSDFAAKSRTTDNPGMAILHVTEFTRMPVNENDSYLRHAAVVIVGGARSLGWNMVCDPEQHVCCSESYGPNFLLEPCQALLKPVYTEYMVPVYKPPKSHGCLELADDYISQVYEPKVGFQYSAVIRARPDDIFLRDVPPLPSYNLSRFTVAAGGIADHWHVVHRGCRMAPPECIHCKDAVNDTSCGSYGVYDLDTRVHPVLAREEPSSYFLKKRIRLPSRPRGKSSSAGYLHLECQRWRDRLAKNAPVAYEQLRGLNLCEQEEQNFLFARPAA</sequence>
<protein>
    <recommendedName>
        <fullName evidence="6">Protein kinase domain-containing protein</fullName>
    </recommendedName>
</protein>
<feature type="domain" description="Protein kinase" evidence="6">
    <location>
        <begin position="1"/>
        <end position="116"/>
    </location>
</feature>
<dbReference type="SUPFAM" id="SSF56112">
    <property type="entry name" value="Protein kinase-like (PK-like)"/>
    <property type="match status" value="1"/>
</dbReference>
<keyword evidence="5" id="KW-0652">Protein synthesis inhibitor</keyword>
<proteinExistence type="predicted"/>
<keyword evidence="1" id="KW-0808">Transferase</keyword>
<organism evidence="7 8">
    <name type="scientific">Durusdinium trenchii</name>
    <dbReference type="NCBI Taxonomy" id="1381693"/>
    <lineage>
        <taxon>Eukaryota</taxon>
        <taxon>Sar</taxon>
        <taxon>Alveolata</taxon>
        <taxon>Dinophyceae</taxon>
        <taxon>Suessiales</taxon>
        <taxon>Symbiodiniaceae</taxon>
        <taxon>Durusdinium</taxon>
    </lineage>
</organism>